<keyword evidence="2" id="KW-1185">Reference proteome</keyword>
<name>A0ABP2EHF1_YERMW</name>
<evidence type="ECO:0000313" key="2">
    <source>
        <dbReference type="Proteomes" id="UP000003027"/>
    </source>
</evidence>
<evidence type="ECO:0000313" key="1">
    <source>
        <dbReference type="EMBL" id="EEQ11912.1"/>
    </source>
</evidence>
<proteinExistence type="predicted"/>
<comment type="caution">
    <text evidence="1">The sequence shown here is derived from an EMBL/GenBank/DDBJ whole genome shotgun (WGS) entry which is preliminary data.</text>
</comment>
<organism evidence="1 2">
    <name type="scientific">Yersinia mollaretii (strain ATCC 43969 / DSM 18520 / CIP 103324 / CNY 7263 / WAIP 204)</name>
    <dbReference type="NCBI Taxonomy" id="349967"/>
    <lineage>
        <taxon>Bacteria</taxon>
        <taxon>Pseudomonadati</taxon>
        <taxon>Pseudomonadota</taxon>
        <taxon>Gammaproteobacteria</taxon>
        <taxon>Enterobacterales</taxon>
        <taxon>Yersiniaceae</taxon>
        <taxon>Yersinia</taxon>
    </lineage>
</organism>
<accession>A0ABP2EHF1</accession>
<sequence length="38" mass="4023">MININKKPPVSIALIGGSSPNSSYANLNESMIRSLMCA</sequence>
<gene>
    <name evidence="1" type="ORF">ymoll0001_5040</name>
</gene>
<reference evidence="1" key="1">
    <citation type="submission" date="2008-12" db="EMBL/GenBank/DDBJ databases">
        <title>Annotation of the Yersinia mollaretii ATCC 43969 genome.</title>
        <authorList>
            <person name="Read T.D."/>
            <person name="Akmal A."/>
            <person name="Bishop-Lilly K."/>
            <person name="Chen P.E."/>
            <person name="Cook C."/>
            <person name="Kiley M.P."/>
            <person name="Lentz S."/>
            <person name="Mateczun A."/>
            <person name="Nagarajan N."/>
            <person name="Nolan N."/>
            <person name="Osborne B.I."/>
            <person name="Pop M."/>
            <person name="Sozhamannan S."/>
            <person name="Stewart A.C."/>
            <person name="Sulakvelidze A."/>
            <person name="Thomason B."/>
            <person name="Willner K."/>
            <person name="Zwick M.E."/>
        </authorList>
    </citation>
    <scope>NUCLEOTIDE SEQUENCE [LARGE SCALE GENOMIC DNA]</scope>
    <source>
        <strain evidence="1">ATCC 43969</strain>
    </source>
</reference>
<dbReference type="Proteomes" id="UP000003027">
    <property type="component" value="Unassembled WGS sequence"/>
</dbReference>
<protein>
    <submittedName>
        <fullName evidence="1">Uncharacterized protein</fullName>
    </submittedName>
</protein>
<dbReference type="EMBL" id="AALD02000005">
    <property type="protein sequence ID" value="EEQ11912.1"/>
    <property type="molecule type" value="Genomic_DNA"/>
</dbReference>